<feature type="region of interest" description="Disordered" evidence="1">
    <location>
        <begin position="1551"/>
        <end position="1609"/>
    </location>
</feature>
<dbReference type="OrthoDB" id="546765at2759"/>
<feature type="compositionally biased region" description="Polar residues" evidence="1">
    <location>
        <begin position="1419"/>
        <end position="1428"/>
    </location>
</feature>
<dbReference type="EMBL" id="JAEHOE010000005">
    <property type="protein sequence ID" value="KAG2500013.1"/>
    <property type="molecule type" value="Genomic_DNA"/>
</dbReference>
<feature type="region of interest" description="Disordered" evidence="1">
    <location>
        <begin position="1459"/>
        <end position="1478"/>
    </location>
</feature>
<dbReference type="SUPFAM" id="SSF53850">
    <property type="entry name" value="Periplasmic binding protein-like II"/>
    <property type="match status" value="1"/>
</dbReference>
<dbReference type="InterPro" id="IPR029787">
    <property type="entry name" value="Nucleotide_cyclase"/>
</dbReference>
<evidence type="ECO:0000256" key="3">
    <source>
        <dbReference type="SAM" id="SignalP"/>
    </source>
</evidence>
<feature type="region of interest" description="Disordered" evidence="1">
    <location>
        <begin position="1623"/>
        <end position="1646"/>
    </location>
</feature>
<feature type="compositionally biased region" description="Polar residues" evidence="1">
    <location>
        <begin position="2032"/>
        <end position="2050"/>
    </location>
</feature>
<dbReference type="PANTHER" id="PTHR43081:SF1">
    <property type="entry name" value="ADENYLATE CYCLASE, TERMINAL-DIFFERENTIATION SPECIFIC"/>
    <property type="match status" value="1"/>
</dbReference>
<feature type="compositionally biased region" description="Polar residues" evidence="1">
    <location>
        <begin position="2423"/>
        <end position="2437"/>
    </location>
</feature>
<keyword evidence="2" id="KW-0472">Membrane</keyword>
<comment type="caution">
    <text evidence="4">The sequence shown here is derived from an EMBL/GenBank/DDBJ whole genome shotgun (WGS) entry which is preliminary data.</text>
</comment>
<keyword evidence="5" id="KW-1185">Reference proteome</keyword>
<feature type="compositionally biased region" description="Low complexity" evidence="1">
    <location>
        <begin position="2051"/>
        <end position="2062"/>
    </location>
</feature>
<feature type="transmembrane region" description="Helical" evidence="2">
    <location>
        <begin position="568"/>
        <end position="589"/>
    </location>
</feature>
<feature type="region of interest" description="Disordered" evidence="1">
    <location>
        <begin position="1404"/>
        <end position="1444"/>
    </location>
</feature>
<proteinExistence type="predicted"/>
<evidence type="ECO:0000256" key="1">
    <source>
        <dbReference type="SAM" id="MobiDB-lite"/>
    </source>
</evidence>
<reference evidence="4" key="1">
    <citation type="journal article" date="2020" name="bioRxiv">
        <title>Comparative genomics of Chlamydomonas.</title>
        <authorList>
            <person name="Craig R.J."/>
            <person name="Hasan A.R."/>
            <person name="Ness R.W."/>
            <person name="Keightley P.D."/>
        </authorList>
    </citation>
    <scope>NUCLEOTIDE SEQUENCE</scope>
    <source>
        <strain evidence="4">CCAP 11/70</strain>
    </source>
</reference>
<feature type="region of interest" description="Disordered" evidence="1">
    <location>
        <begin position="1307"/>
        <end position="1339"/>
    </location>
</feature>
<feature type="region of interest" description="Disordered" evidence="1">
    <location>
        <begin position="2408"/>
        <end position="2460"/>
    </location>
</feature>
<feature type="compositionally biased region" description="Polar residues" evidence="1">
    <location>
        <begin position="752"/>
        <end position="761"/>
    </location>
</feature>
<dbReference type="Gene3D" id="3.30.70.1230">
    <property type="entry name" value="Nucleotide cyclase"/>
    <property type="match status" value="3"/>
</dbReference>
<dbReference type="PANTHER" id="PTHR43081">
    <property type="entry name" value="ADENYLATE CYCLASE, TERMINAL-DIFFERENTIATION SPECIFIC-RELATED"/>
    <property type="match status" value="1"/>
</dbReference>
<feature type="signal peptide" evidence="3">
    <location>
        <begin position="1"/>
        <end position="25"/>
    </location>
</feature>
<gene>
    <name evidence="4" type="ORF">HYH03_002295</name>
</gene>
<feature type="transmembrane region" description="Helical" evidence="2">
    <location>
        <begin position="372"/>
        <end position="389"/>
    </location>
</feature>
<evidence type="ECO:0000256" key="2">
    <source>
        <dbReference type="SAM" id="Phobius"/>
    </source>
</evidence>
<feature type="region of interest" description="Disordered" evidence="1">
    <location>
        <begin position="2195"/>
        <end position="2263"/>
    </location>
</feature>
<feature type="compositionally biased region" description="Basic and acidic residues" evidence="1">
    <location>
        <begin position="2220"/>
        <end position="2240"/>
    </location>
</feature>
<feature type="chain" id="PRO_5032765106" description="Guanylate cyclase domain-containing protein" evidence="3">
    <location>
        <begin position="26"/>
        <end position="2685"/>
    </location>
</feature>
<feature type="region of interest" description="Disordered" evidence="1">
    <location>
        <begin position="2364"/>
        <end position="2390"/>
    </location>
</feature>
<sequence>MTRSIGLQLLSWVLLSLASAEPASAGCSRTVSALADMAQLAAAETDQAPQVLRLGVPRAYAPWVGRALQQLPASLQGPLNGTEVQSVPDPGSDPTASADAWLVPSYRLADLVAGGSAADVSRLVYADRGLAWWDMAPQLRDALAVVDNRVVAMPIGAGPLLLWYRGDVLGALAAEVPRTWQQLLAFAERYATSRRPGQPPHAFCLPLGPDCTHLHLLSAVWASVAQTRSRRQGLAFDPWAGAPRIDTAGLRYALELLANLSRHSEPSWRQQGPGGSGCGSGASNSPFTSGACALTLATAALSAELSNPAAARAVEASRFDLAPCPGSELVWSNVTDSMVSCTEASCPLGEGVPAGNGSQAPTGRRMNRSPQLTAVSLTGVINASAAPLAQLRAYLFFRHLANGSAAALEDPTLPFRGAALPLTRVSLLDVVLDPLPTLSLFTAAAPGKDLQTAAMRMGGAALSHPNAGWDMSIPRGSELRAILAELLSHAVDCASESGTAGVSPSCGLSDRLRAAQVRAEAAFPPNSFIAAYRNDVGLNDLLPWRSYDYITTDAAQGGSPGKHGRNMLVVGIVAGLCGLVLTAALVLLLHRQKLTLLGHVVSKLVPQRRPEAMAPGPSQDSCLVITDIQDSTALWEALPAAVMDASVGLHHACLRRLLLKHWGYESATEGDSFILAFRRSCDALAFALDAQTSLMQLEWPELLLQERICAPIWTSLPAGFPFTSRPGLTLAVDQDVAEPDSEALSPQHGDSDTQTGMRTSSATGTLTGIAASGANVRHSVARDCSASTVMEDAGEPVVGPSDLYDDLRLTGASSSGGAPPPSPMRQAHQQPHGAPIIHRRSPGGHPDEARISSEFATRRTRHSQSPPLCRRSVSAGSTLSRRRLTGDNGPAAYLTGPFALRGPARSRAALQSAEQDEMPSGSALPETLGCDGAGGFGSGLRAKLGAFRFTTLAQWMAQQANAATVRGGGMLRRQTSWADHGQSCEARSLKSGGNSGMHFPRPTPSNMPTVACVFRGLRVRIGVSCGPTTAAEVSHNAASQRTVYGGPSASIAKQVSDAAHGGMVTLSGGVAARLGAPRTRVGANEEPHAKMPPYWAVRSGRYELDTGGPTDLYVAWPEQLTQRMALLPPPRCAPKAVMPTVYDAPVSLGALAYLLAPHLPTLLAWDVVAARAALATLCDIGCREAIAHGGYLASAPFPDSHFPASSAASAPANEPPALVAAFRTALDAARWALSVQDALSAADWPHALLGHELCQEAVLPLLPTSAAGEAYQLQAQASERNPQQQYAPGSASRGVSVLASPRRLTAPRYHAPVSPGSPLQAAGHGLAPLGAPGQDDKHHGLKSSAELLYVCDAAQESDTPRFALGGSSYRGLAGPVDSQGGTTEGDAQLNTHSEPLPQLLAARSATESPAKLAGPCDSPTLTRRSPPSATAGCGGPPSFASPFRTPTAAELAEPPAALTADASGAAPSRLRRSAVPRPSFLSRIAPTGSAVSHSPGSEPTGPLDHAAAEAVASFGSAPLGYRWPPAPLFPDASPLGAALHEPVDASLLPLPLGTTAEDADDGPWTASSNTQIPEEASSRMATCPHAPAPSPTWASGRGGAPAGDTLDMRRGSQPRMLQSLRVKSMNSPPGSPQVAAGGALAPQAPVRSPMTARSAAARARAIFAGSFMPRLSLDLGSRKGKMMQQAASGPLPSPPPPATLWTDATSALDSEPLVEAEEPHDEEWVVRVRGLRVQAGIDIGQLDWSVPHSAASPLLFDGSVARKARKLAASARPGQILLSRPALSSLVTTQTAQYAASAALVQRRLPTDTSMSDLGDVEACFSVPSNDAARPPPALSPRPGPARVGLARATRTYGGGGVPAPGPLSFVLPQRPVSVALLRARKGKSSGDKNRSVYVCKIADSWHAALFSMSLTQPAPVHGTGTGRRDPSPSPLPRGLSSTHFQSQPMQRFQLRSPFLQGGAASERLTGPSAGAMSRRTSAENGGYIRRAPEAHSLEAGASGASTSGAGGLGSTSIGARWRSSLWATGPVAATSWRQRQSRPQSANANTHENAGSAGSPAAVEAAPPPPPQVAPGLAARALGALMQLAGASNNTQSTGCSTASSTQADLAAMLASDTLQAADRLSQRTSAAGALGTADGGGALQDGFAAITASAGLVPAASHPPTSTPRSPLASAVHGARQLLRSVTGSRHRFASVGASPELEITAGNTTDEAEAESPDAAESWRRWNKDRPAPMRAVREHQPPSPSTAGSTPAAGSSSITHQRPFAAASSISATTTTEAPGLSLDGAKMLLPAPNKSASLDEARALEAVFSLTFSAAAAAAGRGASSESAHSESLQLSLRSQLIALQRSLGVTPSVDLSLVTAAGRGGSTCSSEDRRSPQGAGGGGRKGPLAAEATVGFGFKLQDDWFEGSASSSPRGSRAQPTLQPYSDTNGASSVDCSDYEGMPRPTAGRSPWPSPPHAMPAGLAGLPYTTPVRVPLRRIESARPAVSASPGGAAGTAVHPQGLLYQARRGARSGSHEPLPQPIGPPSVASRLPTLWRRSLELGRAPLPPAQAQTHFHAHAVPAACAFSGFTPGVQSGPDDSSGSCGGRAPAPRLPGTGSRGTQLDLFHATSLNSPGGADSSAHGTECTMLTLNAGLYESAGQGCLYTPERILGQHLIMSLDTMIPACQGSADDTGESTQSRRF</sequence>
<feature type="region of interest" description="Disordered" evidence="1">
    <location>
        <begin position="2511"/>
        <end position="2532"/>
    </location>
</feature>
<evidence type="ECO:0008006" key="6">
    <source>
        <dbReference type="Google" id="ProtNLM"/>
    </source>
</evidence>
<keyword evidence="2" id="KW-1133">Transmembrane helix</keyword>
<name>A0A835YC82_9CHLO</name>
<feature type="region of interest" description="Disordered" evidence="1">
    <location>
        <begin position="791"/>
        <end position="890"/>
    </location>
</feature>
<feature type="compositionally biased region" description="Low complexity" evidence="1">
    <location>
        <begin position="2409"/>
        <end position="2422"/>
    </location>
</feature>
<feature type="region of interest" description="Disordered" evidence="1">
    <location>
        <begin position="2578"/>
        <end position="2603"/>
    </location>
</feature>
<accession>A0A835YC82</accession>
<keyword evidence="2" id="KW-0812">Transmembrane</keyword>
<evidence type="ECO:0000313" key="5">
    <source>
        <dbReference type="Proteomes" id="UP000612055"/>
    </source>
</evidence>
<feature type="region of interest" description="Disordered" evidence="1">
    <location>
        <begin position="1915"/>
        <end position="1943"/>
    </location>
</feature>
<organism evidence="4 5">
    <name type="scientific">Edaphochlamys debaryana</name>
    <dbReference type="NCBI Taxonomy" id="47281"/>
    <lineage>
        <taxon>Eukaryota</taxon>
        <taxon>Viridiplantae</taxon>
        <taxon>Chlorophyta</taxon>
        <taxon>core chlorophytes</taxon>
        <taxon>Chlorophyceae</taxon>
        <taxon>CS clade</taxon>
        <taxon>Chlamydomonadales</taxon>
        <taxon>Chlamydomonadales incertae sedis</taxon>
        <taxon>Edaphochlamys</taxon>
    </lineage>
</organism>
<dbReference type="InterPro" id="IPR050697">
    <property type="entry name" value="Adenylyl/Guanylyl_Cyclase_3/4"/>
</dbReference>
<evidence type="ECO:0000313" key="4">
    <source>
        <dbReference type="EMBL" id="KAG2500013.1"/>
    </source>
</evidence>
<feature type="compositionally biased region" description="Low complexity" evidence="1">
    <location>
        <begin position="1318"/>
        <end position="1333"/>
    </location>
</feature>
<keyword evidence="3" id="KW-0732">Signal</keyword>
<feature type="region of interest" description="Disordered" evidence="1">
    <location>
        <begin position="736"/>
        <end position="761"/>
    </location>
</feature>
<dbReference type="SUPFAM" id="SSF55073">
    <property type="entry name" value="Nucleotide cyclase"/>
    <property type="match status" value="2"/>
</dbReference>
<dbReference type="Gene3D" id="3.40.190.10">
    <property type="entry name" value="Periplasmic binding protein-like II"/>
    <property type="match status" value="1"/>
</dbReference>
<feature type="region of interest" description="Disordered" evidence="1">
    <location>
        <begin position="985"/>
        <end position="1004"/>
    </location>
</feature>
<feature type="region of interest" description="Disordered" evidence="1">
    <location>
        <begin position="2029"/>
        <end position="2073"/>
    </location>
</feature>
<dbReference type="Proteomes" id="UP000612055">
    <property type="component" value="Unassembled WGS sequence"/>
</dbReference>
<feature type="compositionally biased region" description="Low complexity" evidence="1">
    <location>
        <begin position="2245"/>
        <end position="2257"/>
    </location>
</feature>
<protein>
    <recommendedName>
        <fullName evidence="6">Guanylate cyclase domain-containing protein</fullName>
    </recommendedName>
</protein>